<comment type="catalytic activity">
    <reaction evidence="1 6">
        <text>7,8-dihydroneopterin = 6-hydroxymethyl-7,8-dihydropterin + glycolaldehyde</text>
        <dbReference type="Rhea" id="RHEA:10540"/>
        <dbReference type="ChEBI" id="CHEBI:17001"/>
        <dbReference type="ChEBI" id="CHEBI:17071"/>
        <dbReference type="ChEBI" id="CHEBI:44841"/>
        <dbReference type="EC" id="4.1.2.25"/>
    </reaction>
</comment>
<dbReference type="GO" id="GO:0046654">
    <property type="term" value="P:tetrahydrofolate biosynthetic process"/>
    <property type="evidence" value="ECO:0007669"/>
    <property type="project" value="UniProtKB-UniRule"/>
</dbReference>
<evidence type="ECO:0000256" key="4">
    <source>
        <dbReference type="ARBA" id="ARBA00022909"/>
    </source>
</evidence>
<keyword evidence="4 6" id="KW-0289">Folate biosynthesis</keyword>
<dbReference type="EC" id="4.1.2.25" evidence="6"/>
<dbReference type="OrthoDB" id="9803748at2"/>
<evidence type="ECO:0000313" key="9">
    <source>
        <dbReference type="Proteomes" id="UP000231057"/>
    </source>
</evidence>
<dbReference type="SMART" id="SM00905">
    <property type="entry name" value="FolB"/>
    <property type="match status" value="1"/>
</dbReference>
<dbReference type="Gene3D" id="3.30.1130.10">
    <property type="match status" value="1"/>
</dbReference>
<accession>A0A2D2Q0J8</accession>
<dbReference type="InterPro" id="IPR006156">
    <property type="entry name" value="Dihydroneopterin_aldolase"/>
</dbReference>
<dbReference type="GO" id="GO:0005737">
    <property type="term" value="C:cytoplasm"/>
    <property type="evidence" value="ECO:0007669"/>
    <property type="project" value="TreeGrafter"/>
</dbReference>
<evidence type="ECO:0000313" key="8">
    <source>
        <dbReference type="EMBL" id="ATS18026.1"/>
    </source>
</evidence>
<dbReference type="PANTHER" id="PTHR42844:SF1">
    <property type="entry name" value="DIHYDRONEOPTERIN ALDOLASE 1-RELATED"/>
    <property type="match status" value="1"/>
</dbReference>
<evidence type="ECO:0000256" key="5">
    <source>
        <dbReference type="ARBA" id="ARBA00023239"/>
    </source>
</evidence>
<dbReference type="Proteomes" id="UP000231057">
    <property type="component" value="Chromosome"/>
</dbReference>
<evidence type="ECO:0000256" key="1">
    <source>
        <dbReference type="ARBA" id="ARBA00001353"/>
    </source>
</evidence>
<comment type="pathway">
    <text evidence="2 6">Cofactor biosynthesis; tetrahydrofolate biosynthesis; 2-amino-4-hydroxy-6-hydroxymethyl-7,8-dihydropteridine diphosphate from 7,8-dihydroneopterin triphosphate: step 3/4.</text>
</comment>
<protein>
    <recommendedName>
        <fullName evidence="6">7,8-dihydroneopterin aldolase</fullName>
        <ecNumber evidence="6">4.1.2.25</ecNumber>
    </recommendedName>
</protein>
<name>A0A2D2Q0J8_PARLV</name>
<comment type="function">
    <text evidence="6">Catalyzes the conversion of 7,8-dihydroneopterin to 6-hydroxymethyl-7,8-dihydropterin.</text>
</comment>
<gene>
    <name evidence="8" type="ORF">BRW62_03865</name>
</gene>
<sequence length="128" mass="14615">MPSTKKHQDCLHLSGIRCYGYTGALPEEQILGQWFEIDIRLWFDMTQPAQTDCLADTLDYRPLLAAITELMQQQRFHLIETLATAIVDLCLRPDHVQRAAIRVTKLAPPVPNFTGQISVELERDRQAP</sequence>
<feature type="domain" description="Dihydroneopterin aldolase/epimerase" evidence="7">
    <location>
        <begin position="11"/>
        <end position="123"/>
    </location>
</feature>
<dbReference type="PANTHER" id="PTHR42844">
    <property type="entry name" value="DIHYDRONEOPTERIN ALDOLASE 1-RELATED"/>
    <property type="match status" value="1"/>
</dbReference>
<evidence type="ECO:0000256" key="6">
    <source>
        <dbReference type="RuleBase" id="RU362079"/>
    </source>
</evidence>
<evidence type="ECO:0000256" key="2">
    <source>
        <dbReference type="ARBA" id="ARBA00005013"/>
    </source>
</evidence>
<keyword evidence="9" id="KW-1185">Reference proteome</keyword>
<evidence type="ECO:0000256" key="3">
    <source>
        <dbReference type="ARBA" id="ARBA00005708"/>
    </source>
</evidence>
<dbReference type="GO" id="GO:0046656">
    <property type="term" value="P:folic acid biosynthetic process"/>
    <property type="evidence" value="ECO:0007669"/>
    <property type="project" value="UniProtKB-UniRule"/>
</dbReference>
<dbReference type="NCBIfam" id="TIGR00526">
    <property type="entry name" value="folB_dom"/>
    <property type="match status" value="1"/>
</dbReference>
<dbReference type="InterPro" id="IPR006157">
    <property type="entry name" value="FolB_dom"/>
</dbReference>
<comment type="similarity">
    <text evidence="3 6">Belongs to the DHNA family.</text>
</comment>
<dbReference type="NCBIfam" id="TIGR00525">
    <property type="entry name" value="folB"/>
    <property type="match status" value="1"/>
</dbReference>
<dbReference type="SUPFAM" id="SSF55620">
    <property type="entry name" value="Tetrahydrobiopterin biosynthesis enzymes-like"/>
    <property type="match status" value="1"/>
</dbReference>
<dbReference type="InterPro" id="IPR043133">
    <property type="entry name" value="GTP-CH-I_C/QueF"/>
</dbReference>
<dbReference type="AlphaFoldDB" id="A0A2D2Q0J8"/>
<evidence type="ECO:0000259" key="7">
    <source>
        <dbReference type="SMART" id="SM00905"/>
    </source>
</evidence>
<dbReference type="Pfam" id="PF02152">
    <property type="entry name" value="FolB"/>
    <property type="match status" value="1"/>
</dbReference>
<dbReference type="GO" id="GO:0004150">
    <property type="term" value="F:dihydroneopterin aldolase activity"/>
    <property type="evidence" value="ECO:0007669"/>
    <property type="project" value="UniProtKB-UniRule"/>
</dbReference>
<dbReference type="KEGG" id="slw:BRW62_03865"/>
<keyword evidence="5 6" id="KW-0456">Lyase</keyword>
<dbReference type="UniPathway" id="UPA00077">
    <property type="reaction ID" value="UER00154"/>
</dbReference>
<reference evidence="9" key="2">
    <citation type="journal article" date="2022" name="Front. Microbiol.">
        <title>Comparative Genomic Analysis Revealed Distinct Molecular Components and Organization of CO2-Concentrating Mechanism in Thermophilic Cyanobacteria.</title>
        <authorList>
            <person name="Tang J."/>
            <person name="Zhou H."/>
            <person name="Yao D."/>
            <person name="Riaz S."/>
            <person name="You D."/>
            <person name="Klepacz-Smolka A."/>
            <person name="Daroch M."/>
        </authorList>
    </citation>
    <scope>NUCLEOTIDE SEQUENCE [LARGE SCALE GENOMIC DNA]</scope>
    <source>
        <strain evidence="9">PCC 6715</strain>
    </source>
</reference>
<organism evidence="8 9">
    <name type="scientific">Parathermosynechococcus lividus PCC 6715</name>
    <dbReference type="NCBI Taxonomy" id="1917166"/>
    <lineage>
        <taxon>Bacteria</taxon>
        <taxon>Bacillati</taxon>
        <taxon>Cyanobacteriota</taxon>
        <taxon>Cyanophyceae</taxon>
        <taxon>Acaryochloridales</taxon>
        <taxon>Thermosynechococcaceae</taxon>
        <taxon>Parathermosynechococcus</taxon>
    </lineage>
</organism>
<proteinExistence type="inferred from homology"/>
<dbReference type="EMBL" id="CP018092">
    <property type="protein sequence ID" value="ATS18026.1"/>
    <property type="molecule type" value="Genomic_DNA"/>
</dbReference>
<dbReference type="RefSeq" id="WP_099798382.1">
    <property type="nucleotide sequence ID" value="NZ_CP018092.1"/>
</dbReference>
<reference evidence="8 9" key="1">
    <citation type="submission" date="2016-11" db="EMBL/GenBank/DDBJ databases">
        <title>Complete genome sequence of thermophilic cyanobacteria strain Synechococcus sp. PCC6715.</title>
        <authorList>
            <person name="Tang J."/>
            <person name="Daroch M."/>
            <person name="Liang Y."/>
            <person name="Jiang D."/>
            <person name="Shah M."/>
        </authorList>
    </citation>
    <scope>NUCLEOTIDE SEQUENCE [LARGE SCALE GENOMIC DNA]</scope>
    <source>
        <strain evidence="8 9">PCC 6715</strain>
    </source>
</reference>
<dbReference type="CDD" id="cd00534">
    <property type="entry name" value="DHNA_DHNTPE"/>
    <property type="match status" value="1"/>
</dbReference>